<dbReference type="HAMAP" id="MF_01852">
    <property type="entry name" value="TsaC"/>
    <property type="match status" value="1"/>
</dbReference>
<dbReference type="Proteomes" id="UP001500604">
    <property type="component" value="Unassembled WGS sequence"/>
</dbReference>
<dbReference type="RefSeq" id="WP_345196655.1">
    <property type="nucleotide sequence ID" value="NZ_BAABFL010000398.1"/>
</dbReference>
<dbReference type="Gene3D" id="3.90.870.10">
    <property type="entry name" value="DHBP synthase"/>
    <property type="match status" value="1"/>
</dbReference>
<dbReference type="SUPFAM" id="SSF55821">
    <property type="entry name" value="YrdC/RibB"/>
    <property type="match status" value="1"/>
</dbReference>
<comment type="similarity">
    <text evidence="9">Belongs to the SUA5 family. TsaC subfamily.</text>
</comment>
<keyword evidence="7 9" id="KW-0067">ATP-binding</keyword>
<dbReference type="PANTHER" id="PTHR17490:SF18">
    <property type="entry name" value="THREONYLCARBAMOYL-AMP SYNTHASE"/>
    <property type="match status" value="1"/>
</dbReference>
<organism evidence="11 12">
    <name type="scientific">Kistimonas scapharcae</name>
    <dbReference type="NCBI Taxonomy" id="1036133"/>
    <lineage>
        <taxon>Bacteria</taxon>
        <taxon>Pseudomonadati</taxon>
        <taxon>Pseudomonadota</taxon>
        <taxon>Gammaproteobacteria</taxon>
        <taxon>Oceanospirillales</taxon>
        <taxon>Endozoicomonadaceae</taxon>
        <taxon>Kistimonas</taxon>
    </lineage>
</organism>
<proteinExistence type="inferred from homology"/>
<keyword evidence="4 9" id="KW-0819">tRNA processing</keyword>
<evidence type="ECO:0000256" key="3">
    <source>
        <dbReference type="ARBA" id="ARBA00022679"/>
    </source>
</evidence>
<comment type="subcellular location">
    <subcellularLocation>
        <location evidence="1 9">Cytoplasm</location>
    </subcellularLocation>
</comment>
<keyword evidence="2 9" id="KW-0963">Cytoplasm</keyword>
<accession>A0ABP8V5B9</accession>
<evidence type="ECO:0000256" key="4">
    <source>
        <dbReference type="ARBA" id="ARBA00022694"/>
    </source>
</evidence>
<sequence length="183" mass="20001">MTQNLTETTRVLKSGGVIAYPTEAVWGLGCDPWNEAAVNRILAIKLRPVSKGLILVASCPEQIAPLLETLSDDLSTKMLAMQSQPLTWLVPDEGNWIPAWIKGDFDSVAIRMTQHPLVVDLCNAFGKPMVSTSANRAGEPPMVTREEVVATFDQEVDWITDGFTGDASSPSSIRDLVTDQVFR</sequence>
<comment type="function">
    <text evidence="9">Required for the formation of a threonylcarbamoyl group on adenosine at position 37 (t(6)A37) in tRNAs that read codons beginning with adenine. Catalyzes the conversion of L-threonine, HCO(3)(-)/CO(2) and ATP to give threonylcarbamoyl-AMP (TC-AMP) as the acyladenylate intermediate, with the release of diphosphate.</text>
</comment>
<keyword evidence="6 9" id="KW-0547">Nucleotide-binding</keyword>
<gene>
    <name evidence="9" type="primary">tsaC</name>
    <name evidence="11" type="ORF">GCM10023116_27530</name>
</gene>
<dbReference type="InterPro" id="IPR017945">
    <property type="entry name" value="DHBP_synth_RibB-like_a/b_dom"/>
</dbReference>
<evidence type="ECO:0000256" key="9">
    <source>
        <dbReference type="HAMAP-Rule" id="MF_01852"/>
    </source>
</evidence>
<keyword evidence="5 9" id="KW-0548">Nucleotidyltransferase</keyword>
<evidence type="ECO:0000256" key="1">
    <source>
        <dbReference type="ARBA" id="ARBA00004496"/>
    </source>
</evidence>
<evidence type="ECO:0000256" key="6">
    <source>
        <dbReference type="ARBA" id="ARBA00022741"/>
    </source>
</evidence>
<dbReference type="Pfam" id="PF01300">
    <property type="entry name" value="Sua5_yciO_yrdC"/>
    <property type="match status" value="1"/>
</dbReference>
<evidence type="ECO:0000259" key="10">
    <source>
        <dbReference type="PROSITE" id="PS51163"/>
    </source>
</evidence>
<dbReference type="InterPro" id="IPR050156">
    <property type="entry name" value="TC-AMP_synthase_SUA5"/>
</dbReference>
<protein>
    <recommendedName>
        <fullName evidence="9">Threonylcarbamoyl-AMP synthase</fullName>
        <shortName evidence="9">TC-AMP synthase</shortName>
        <ecNumber evidence="9">2.7.7.87</ecNumber>
    </recommendedName>
    <alternativeName>
        <fullName evidence="9">L-threonylcarbamoyladenylate synthase</fullName>
    </alternativeName>
    <alternativeName>
        <fullName evidence="9">t(6)A37 threonylcarbamoyladenosine biosynthesis protein TsaC</fullName>
    </alternativeName>
    <alternativeName>
        <fullName evidence="9">tRNA threonylcarbamoyladenosine biosynthesis protein TsaC</fullName>
    </alternativeName>
</protein>
<comment type="caution">
    <text evidence="11">The sequence shown here is derived from an EMBL/GenBank/DDBJ whole genome shotgun (WGS) entry which is preliminary data.</text>
</comment>
<dbReference type="PROSITE" id="PS51163">
    <property type="entry name" value="YRDC"/>
    <property type="match status" value="1"/>
</dbReference>
<name>A0ABP8V5B9_9GAMM</name>
<dbReference type="EC" id="2.7.7.87" evidence="9"/>
<dbReference type="InterPro" id="IPR006070">
    <property type="entry name" value="Sua5-like_dom"/>
</dbReference>
<dbReference type="PANTHER" id="PTHR17490">
    <property type="entry name" value="SUA5"/>
    <property type="match status" value="1"/>
</dbReference>
<dbReference type="EMBL" id="BAABFL010000398">
    <property type="protein sequence ID" value="GAA4650470.1"/>
    <property type="molecule type" value="Genomic_DNA"/>
</dbReference>
<comment type="catalytic activity">
    <reaction evidence="8 9">
        <text>L-threonine + hydrogencarbonate + ATP = L-threonylcarbamoyladenylate + diphosphate + H2O</text>
        <dbReference type="Rhea" id="RHEA:36407"/>
        <dbReference type="ChEBI" id="CHEBI:15377"/>
        <dbReference type="ChEBI" id="CHEBI:17544"/>
        <dbReference type="ChEBI" id="CHEBI:30616"/>
        <dbReference type="ChEBI" id="CHEBI:33019"/>
        <dbReference type="ChEBI" id="CHEBI:57926"/>
        <dbReference type="ChEBI" id="CHEBI:73682"/>
        <dbReference type="EC" id="2.7.7.87"/>
    </reaction>
</comment>
<keyword evidence="12" id="KW-1185">Reference proteome</keyword>
<feature type="domain" description="YrdC-like" evidence="10">
    <location>
        <begin position="2"/>
        <end position="183"/>
    </location>
</feature>
<dbReference type="InterPro" id="IPR023535">
    <property type="entry name" value="TC-AMP_synthase"/>
</dbReference>
<evidence type="ECO:0000256" key="7">
    <source>
        <dbReference type="ARBA" id="ARBA00022840"/>
    </source>
</evidence>
<evidence type="ECO:0000256" key="2">
    <source>
        <dbReference type="ARBA" id="ARBA00022490"/>
    </source>
</evidence>
<reference evidence="12" key="1">
    <citation type="journal article" date="2019" name="Int. J. Syst. Evol. Microbiol.">
        <title>The Global Catalogue of Microorganisms (GCM) 10K type strain sequencing project: providing services to taxonomists for standard genome sequencing and annotation.</title>
        <authorList>
            <consortium name="The Broad Institute Genomics Platform"/>
            <consortium name="The Broad Institute Genome Sequencing Center for Infectious Disease"/>
            <person name="Wu L."/>
            <person name="Ma J."/>
        </authorList>
    </citation>
    <scope>NUCLEOTIDE SEQUENCE [LARGE SCALE GENOMIC DNA]</scope>
    <source>
        <strain evidence="12">JCM 17805</strain>
    </source>
</reference>
<evidence type="ECO:0000313" key="11">
    <source>
        <dbReference type="EMBL" id="GAA4650470.1"/>
    </source>
</evidence>
<evidence type="ECO:0000256" key="5">
    <source>
        <dbReference type="ARBA" id="ARBA00022695"/>
    </source>
</evidence>
<evidence type="ECO:0000256" key="8">
    <source>
        <dbReference type="ARBA" id="ARBA00048366"/>
    </source>
</evidence>
<evidence type="ECO:0000313" key="12">
    <source>
        <dbReference type="Proteomes" id="UP001500604"/>
    </source>
</evidence>
<keyword evidence="3 9" id="KW-0808">Transferase</keyword>